<feature type="region of interest" description="Disordered" evidence="2">
    <location>
        <begin position="109"/>
        <end position="128"/>
    </location>
</feature>
<dbReference type="SUPFAM" id="SSF54001">
    <property type="entry name" value="Cysteine proteinases"/>
    <property type="match status" value="1"/>
</dbReference>
<keyword evidence="4" id="KW-1185">Reference proteome</keyword>
<dbReference type="PANTHER" id="PTHR11786:SF0">
    <property type="entry name" value="ARYLAMINE N-ACETYLTRANSFERASE 4-RELATED"/>
    <property type="match status" value="1"/>
</dbReference>
<dbReference type="AlphaFoldDB" id="A0AAD5E088"/>
<dbReference type="PANTHER" id="PTHR11786">
    <property type="entry name" value="N-HYDROXYARYLAMINE O-ACETYLTRANSFERASE"/>
    <property type="match status" value="1"/>
</dbReference>
<dbReference type="Proteomes" id="UP001205105">
    <property type="component" value="Unassembled WGS sequence"/>
</dbReference>
<reference evidence="3" key="1">
    <citation type="submission" date="2020-11" db="EMBL/GenBank/DDBJ databases">
        <title>Chlorella ohadii genome sequencing and assembly.</title>
        <authorList>
            <person name="Murik O."/>
            <person name="Treves H."/>
            <person name="Kedem I."/>
            <person name="Shotland Y."/>
            <person name="Kaplan A."/>
        </authorList>
    </citation>
    <scope>NUCLEOTIDE SEQUENCE</scope>
    <source>
        <strain evidence="3">1</strain>
    </source>
</reference>
<evidence type="ECO:0000256" key="2">
    <source>
        <dbReference type="SAM" id="MobiDB-lite"/>
    </source>
</evidence>
<proteinExistence type="inferred from homology"/>
<dbReference type="InterPro" id="IPR053710">
    <property type="entry name" value="Arylamine_NAT_domain_sf"/>
</dbReference>
<evidence type="ECO:0000256" key="1">
    <source>
        <dbReference type="ARBA" id="ARBA00006547"/>
    </source>
</evidence>
<evidence type="ECO:0000313" key="4">
    <source>
        <dbReference type="Proteomes" id="UP001205105"/>
    </source>
</evidence>
<sequence>MAAITTPYLDKYLERVGQHSGAGLPPSLSTLARLHYAHATTIPFENLSLKLDVAARQHGINIDLAAVYKKLVLSRRGGYCFEQNALFGGALRGLGFDVVDGAARVVQSSDADASEVEEAPPLPGRSPSALKGIIEEAPQLRLSGHDHHILFVQLDGRLWLADVGFGGANPLLPVLLPEGAQQYAAPAPEATAADAYAAADWLADAGLPAQRLAGYRLRLGLPGVLATPDPATTPHFGQRAGYYLQQRSSNGSWKDLYFFRLDEFLAQDFALANHYIESHPQSHFRKNLVVARQTAMGRVTILNDQFRLWREGGSAPEEERQIEGEADLLGLLRDHFGIVL</sequence>
<dbReference type="Pfam" id="PF00797">
    <property type="entry name" value="Acetyltransf_2"/>
    <property type="match status" value="3"/>
</dbReference>
<protein>
    <recommendedName>
        <fullName evidence="5">Arylamine N-acetyltransferase</fullName>
    </recommendedName>
</protein>
<dbReference type="EMBL" id="JADXDR010000012">
    <property type="protein sequence ID" value="KAI7845893.1"/>
    <property type="molecule type" value="Genomic_DNA"/>
</dbReference>
<gene>
    <name evidence="3" type="ORF">COHA_000626</name>
</gene>
<evidence type="ECO:0008006" key="5">
    <source>
        <dbReference type="Google" id="ProtNLM"/>
    </source>
</evidence>
<name>A0AAD5E088_9CHLO</name>
<organism evidence="3 4">
    <name type="scientific">Chlorella ohadii</name>
    <dbReference type="NCBI Taxonomy" id="2649997"/>
    <lineage>
        <taxon>Eukaryota</taxon>
        <taxon>Viridiplantae</taxon>
        <taxon>Chlorophyta</taxon>
        <taxon>core chlorophytes</taxon>
        <taxon>Trebouxiophyceae</taxon>
        <taxon>Chlorellales</taxon>
        <taxon>Chlorellaceae</taxon>
        <taxon>Chlorella clade</taxon>
        <taxon>Chlorella</taxon>
    </lineage>
</organism>
<comment type="similarity">
    <text evidence="1">Belongs to the arylamine N-acetyltransferase family.</text>
</comment>
<accession>A0AAD5E088</accession>
<dbReference type="InterPro" id="IPR038765">
    <property type="entry name" value="Papain-like_cys_pep_sf"/>
</dbReference>
<dbReference type="Gene3D" id="3.30.2140.20">
    <property type="match status" value="1"/>
</dbReference>
<evidence type="ECO:0000313" key="3">
    <source>
        <dbReference type="EMBL" id="KAI7845893.1"/>
    </source>
</evidence>
<dbReference type="GO" id="GO:0016407">
    <property type="term" value="F:acetyltransferase activity"/>
    <property type="evidence" value="ECO:0007669"/>
    <property type="project" value="InterPro"/>
</dbReference>
<dbReference type="InterPro" id="IPR001447">
    <property type="entry name" value="Arylamine_N-AcTrfase"/>
</dbReference>
<comment type="caution">
    <text evidence="3">The sequence shown here is derived from an EMBL/GenBank/DDBJ whole genome shotgun (WGS) entry which is preliminary data.</text>
</comment>